<dbReference type="OrthoDB" id="3486101at2759"/>
<evidence type="ECO:0000313" key="6">
    <source>
        <dbReference type="Proteomes" id="UP000053259"/>
    </source>
</evidence>
<gene>
    <name evidence="5" type="ORF">PV09_06684</name>
</gene>
<dbReference type="GO" id="GO:0008270">
    <property type="term" value="F:zinc ion binding"/>
    <property type="evidence" value="ECO:0007669"/>
    <property type="project" value="UniProtKB-KW"/>
</dbReference>
<accession>A0A0D2A4X5</accession>
<organism evidence="5 6">
    <name type="scientific">Verruconis gallopava</name>
    <dbReference type="NCBI Taxonomy" id="253628"/>
    <lineage>
        <taxon>Eukaryota</taxon>
        <taxon>Fungi</taxon>
        <taxon>Dikarya</taxon>
        <taxon>Ascomycota</taxon>
        <taxon>Pezizomycotina</taxon>
        <taxon>Dothideomycetes</taxon>
        <taxon>Pleosporomycetidae</taxon>
        <taxon>Venturiales</taxon>
        <taxon>Sympoventuriaceae</taxon>
        <taxon>Verruconis</taxon>
    </lineage>
</organism>
<dbReference type="RefSeq" id="XP_016211702.1">
    <property type="nucleotide sequence ID" value="XM_016360363.1"/>
</dbReference>
<dbReference type="AlphaFoldDB" id="A0A0D2A4X5"/>
<feature type="compositionally biased region" description="Polar residues" evidence="3">
    <location>
        <begin position="1"/>
        <end position="11"/>
    </location>
</feature>
<dbReference type="SMART" id="SM00355">
    <property type="entry name" value="ZnF_C2H2"/>
    <property type="match status" value="2"/>
</dbReference>
<dbReference type="EMBL" id="KN847552">
    <property type="protein sequence ID" value="KIW01833.1"/>
    <property type="molecule type" value="Genomic_DNA"/>
</dbReference>
<dbReference type="PROSITE" id="PS00028">
    <property type="entry name" value="ZINC_FINGER_C2H2_1"/>
    <property type="match status" value="1"/>
</dbReference>
<evidence type="ECO:0000259" key="4">
    <source>
        <dbReference type="PROSITE" id="PS50157"/>
    </source>
</evidence>
<dbReference type="HOGENOM" id="CLU_645589_0_0_1"/>
<feature type="non-terminal residue" evidence="5">
    <location>
        <position position="1"/>
    </location>
</feature>
<sequence length="449" mass="50939">MNAGSPTSQPEAQPEAQPLGSLHQSTTSALVVTDPPNSPLNRIPLDIGHHRQLLFDLVTPVQFDQNAWDRYWPFIDNVWCLHNKADVSAHLPTTGKTEKFWGGCRLQRQWKQQDRDPTNSGGRKRNRRQPGQCPAKFRVVLEPNGIRTLERSKEAHSHDLDYIDSIKRCSGVRALVADPFFAGWESGSILAYLKDPANAPPSLPFLLDQAGGKYLERREIINIFSQKLRTAYPGLDQTTLKKQKEKYEGVKTCNVKGCNRSFKDAKELARHKKDEHEQKKHDHSDKMFTCPRKDCHRHKRSKGFATKVALREHMLRMKHWGLAGYHATDGMRLVEVITESERAAVERGEDVEAEPLGRSPLSNDSMEMQHTLQSSPLPFLPPSASTDDTAPLENLSGHDDGLMQLASTSSPIHDLQHRQAMMQRLQVLEMERARMEQEMERLRTALFAG</sequence>
<keyword evidence="1" id="KW-0862">Zinc</keyword>
<proteinExistence type="predicted"/>
<feature type="region of interest" description="Disordered" evidence="3">
    <location>
        <begin position="345"/>
        <end position="393"/>
    </location>
</feature>
<dbReference type="PROSITE" id="PS50157">
    <property type="entry name" value="ZINC_FINGER_C2H2_2"/>
    <property type="match status" value="1"/>
</dbReference>
<keyword evidence="1" id="KW-0863">Zinc-finger</keyword>
<evidence type="ECO:0000256" key="3">
    <source>
        <dbReference type="SAM" id="MobiDB-lite"/>
    </source>
</evidence>
<protein>
    <recommendedName>
        <fullName evidence="4">C2H2-type domain-containing protein</fullName>
    </recommendedName>
</protein>
<feature type="compositionally biased region" description="Low complexity" evidence="3">
    <location>
        <begin position="372"/>
        <end position="385"/>
    </location>
</feature>
<dbReference type="VEuPathDB" id="FungiDB:PV09_06684"/>
<dbReference type="InterPro" id="IPR013087">
    <property type="entry name" value="Znf_C2H2_type"/>
</dbReference>
<feature type="compositionally biased region" description="Polar residues" evidence="3">
    <location>
        <begin position="360"/>
        <end position="371"/>
    </location>
</feature>
<evidence type="ECO:0000256" key="1">
    <source>
        <dbReference type="PROSITE-ProRule" id="PRU00042"/>
    </source>
</evidence>
<keyword evidence="1" id="KW-0479">Metal-binding</keyword>
<feature type="region of interest" description="Disordered" evidence="3">
    <location>
        <begin position="108"/>
        <end position="133"/>
    </location>
</feature>
<dbReference type="InParanoid" id="A0A0D2A4X5"/>
<keyword evidence="2" id="KW-0175">Coiled coil</keyword>
<evidence type="ECO:0000313" key="5">
    <source>
        <dbReference type="EMBL" id="KIW01833.1"/>
    </source>
</evidence>
<evidence type="ECO:0000256" key="2">
    <source>
        <dbReference type="SAM" id="Coils"/>
    </source>
</evidence>
<reference evidence="5 6" key="1">
    <citation type="submission" date="2015-01" db="EMBL/GenBank/DDBJ databases">
        <title>The Genome Sequence of Ochroconis gallopava CBS43764.</title>
        <authorList>
            <consortium name="The Broad Institute Genomics Platform"/>
            <person name="Cuomo C."/>
            <person name="de Hoog S."/>
            <person name="Gorbushina A."/>
            <person name="Stielow B."/>
            <person name="Teixiera M."/>
            <person name="Abouelleil A."/>
            <person name="Chapman S.B."/>
            <person name="Priest M."/>
            <person name="Young S.K."/>
            <person name="Wortman J."/>
            <person name="Nusbaum C."/>
            <person name="Birren B."/>
        </authorList>
    </citation>
    <scope>NUCLEOTIDE SEQUENCE [LARGE SCALE GENOMIC DNA]</scope>
    <source>
        <strain evidence="5 6">CBS 43764</strain>
    </source>
</reference>
<feature type="domain" description="C2H2-type" evidence="4">
    <location>
        <begin position="251"/>
        <end position="281"/>
    </location>
</feature>
<dbReference type="GeneID" id="27314657"/>
<dbReference type="Gene3D" id="3.30.160.60">
    <property type="entry name" value="Classic Zinc Finger"/>
    <property type="match status" value="1"/>
</dbReference>
<feature type="coiled-coil region" evidence="2">
    <location>
        <begin position="418"/>
        <end position="445"/>
    </location>
</feature>
<name>A0A0D2A4X5_9PEZI</name>
<keyword evidence="6" id="KW-1185">Reference proteome</keyword>
<dbReference type="Proteomes" id="UP000053259">
    <property type="component" value="Unassembled WGS sequence"/>
</dbReference>
<feature type="region of interest" description="Disordered" evidence="3">
    <location>
        <begin position="1"/>
        <end position="25"/>
    </location>
</feature>